<evidence type="ECO:0000313" key="1">
    <source>
        <dbReference type="EMBL" id="MBU9697940.1"/>
    </source>
</evidence>
<dbReference type="Proteomes" id="UP000731907">
    <property type="component" value="Unassembled WGS sequence"/>
</dbReference>
<dbReference type="RefSeq" id="WP_161762043.1">
    <property type="nucleotide sequence ID" value="NZ_JAAATX020000005.1"/>
</dbReference>
<dbReference type="Gene3D" id="1.20.1600.10">
    <property type="entry name" value="Outer membrane efflux proteins (OEP)"/>
    <property type="match status" value="1"/>
</dbReference>
<name>A0ABS6J2F3_9RHOB</name>
<keyword evidence="2" id="KW-1185">Reference proteome</keyword>
<sequence>MFAMDSLDSGHSPPGFSVFTRVLAVAVLLSGCQGGLQPPAMLAFGRGMAPSDPAVSGQLLPGGSTASLVIADLAARRSVLPPDSPYARVAGAVLSAAPGVEAAELGLARLRAEAARQNRWPSLSPLLTLDSLAGLAAQLVAEQPLLDHGRRRAERDLATAEVDLAAVTLSQRQNERAFTGLTLYLAAEQARVQGRIAEGAAAQLDGLRRIVTERVAGGLSDRSEEQVIAQTVAEMQATLATDRQTRAQALADLAALARVTPPADLTGTSPLATIPQERALSVLRATAEGARTLAEARIARANALPGLSAVATATPDRVTPGLRIGGAQIGAGSPAALAAANAAPDLVARQTAEAEQAAARRRTELLGRIDALATRQSQGAEVLRQTKANLDLYVEQYRMGRRSLTDLTAQTANAARLERDQAALAFEIARTELELARDAGLLVDGGSL</sequence>
<dbReference type="EMBL" id="JAAATX020000005">
    <property type="protein sequence ID" value="MBU9697940.1"/>
    <property type="molecule type" value="Genomic_DNA"/>
</dbReference>
<comment type="caution">
    <text evidence="1">The sequence shown here is derived from an EMBL/GenBank/DDBJ whole genome shotgun (WGS) entry which is preliminary data.</text>
</comment>
<organism evidence="1 2">
    <name type="scientific">Paragemmobacter amnigenus</name>
    <dbReference type="NCBI Taxonomy" id="2852097"/>
    <lineage>
        <taxon>Bacteria</taxon>
        <taxon>Pseudomonadati</taxon>
        <taxon>Pseudomonadota</taxon>
        <taxon>Alphaproteobacteria</taxon>
        <taxon>Rhodobacterales</taxon>
        <taxon>Paracoccaceae</taxon>
        <taxon>Paragemmobacter</taxon>
    </lineage>
</organism>
<proteinExistence type="predicted"/>
<accession>A0ABS6J2F3</accession>
<gene>
    <name evidence="1" type="ORF">GU927_008760</name>
</gene>
<reference evidence="1 2" key="1">
    <citation type="submission" date="2021-06" db="EMBL/GenBank/DDBJ databases">
        <title>Rhodobacteraceae bacterium strain HSP-20.</title>
        <authorList>
            <person name="Chen W.-M."/>
        </authorList>
    </citation>
    <scope>NUCLEOTIDE SEQUENCE [LARGE SCALE GENOMIC DNA]</scope>
    <source>
        <strain evidence="1 2">HSP-20</strain>
    </source>
</reference>
<dbReference type="SUPFAM" id="SSF56954">
    <property type="entry name" value="Outer membrane efflux proteins (OEP)"/>
    <property type="match status" value="1"/>
</dbReference>
<protein>
    <submittedName>
        <fullName evidence="1">TolC family protein</fullName>
    </submittedName>
</protein>
<evidence type="ECO:0000313" key="2">
    <source>
        <dbReference type="Proteomes" id="UP000731907"/>
    </source>
</evidence>